<reference evidence="4" key="1">
    <citation type="journal article" date="2023" name="Commun. Biol.">
        <title>Genome analysis of Parmales, the sister group of diatoms, reveals the evolutionary specialization of diatoms from phago-mixotrophs to photoautotrophs.</title>
        <authorList>
            <person name="Ban H."/>
            <person name="Sato S."/>
            <person name="Yoshikawa S."/>
            <person name="Yamada K."/>
            <person name="Nakamura Y."/>
            <person name="Ichinomiya M."/>
            <person name="Sato N."/>
            <person name="Blanc-Mathieu R."/>
            <person name="Endo H."/>
            <person name="Kuwata A."/>
            <person name="Ogata H."/>
        </authorList>
    </citation>
    <scope>NUCLEOTIDE SEQUENCE [LARGE SCALE GENOMIC DNA]</scope>
    <source>
        <strain evidence="4">NIES 3700</strain>
    </source>
</reference>
<evidence type="ECO:0000313" key="3">
    <source>
        <dbReference type="EMBL" id="GMI00784.1"/>
    </source>
</evidence>
<feature type="compositionally biased region" description="Low complexity" evidence="2">
    <location>
        <begin position="3681"/>
        <end position="3703"/>
    </location>
</feature>
<protein>
    <submittedName>
        <fullName evidence="3">Uncharacterized protein</fullName>
    </submittedName>
</protein>
<feature type="compositionally biased region" description="Acidic residues" evidence="2">
    <location>
        <begin position="1824"/>
        <end position="1843"/>
    </location>
</feature>
<dbReference type="SUPFAM" id="SSF48403">
    <property type="entry name" value="Ankyrin repeat"/>
    <property type="match status" value="1"/>
</dbReference>
<feature type="compositionally biased region" description="Basic residues" evidence="2">
    <location>
        <begin position="50"/>
        <end position="63"/>
    </location>
</feature>
<feature type="compositionally biased region" description="Basic and acidic residues" evidence="2">
    <location>
        <begin position="1953"/>
        <end position="1999"/>
    </location>
</feature>
<feature type="compositionally biased region" description="Low complexity" evidence="2">
    <location>
        <begin position="1852"/>
        <end position="1883"/>
    </location>
</feature>
<feature type="region of interest" description="Disordered" evidence="2">
    <location>
        <begin position="99"/>
        <end position="180"/>
    </location>
</feature>
<feature type="compositionally biased region" description="Basic and acidic residues" evidence="2">
    <location>
        <begin position="1347"/>
        <end position="1358"/>
    </location>
</feature>
<accession>A0A9W7F4P3</accession>
<feature type="repeat" description="ANK" evidence="1">
    <location>
        <begin position="772"/>
        <end position="807"/>
    </location>
</feature>
<feature type="compositionally biased region" description="Polar residues" evidence="2">
    <location>
        <begin position="141"/>
        <end position="152"/>
    </location>
</feature>
<feature type="compositionally biased region" description="Basic and acidic residues" evidence="2">
    <location>
        <begin position="2657"/>
        <end position="2679"/>
    </location>
</feature>
<feature type="compositionally biased region" description="Low complexity" evidence="2">
    <location>
        <begin position="3406"/>
        <end position="3418"/>
    </location>
</feature>
<dbReference type="Gene3D" id="1.25.40.20">
    <property type="entry name" value="Ankyrin repeat-containing domain"/>
    <property type="match status" value="1"/>
</dbReference>
<feature type="compositionally biased region" description="Polar residues" evidence="2">
    <location>
        <begin position="2689"/>
        <end position="2699"/>
    </location>
</feature>
<feature type="compositionally biased region" description="Basic and acidic residues" evidence="2">
    <location>
        <begin position="1"/>
        <end position="16"/>
    </location>
</feature>
<feature type="compositionally biased region" description="Polar residues" evidence="2">
    <location>
        <begin position="1896"/>
        <end position="1907"/>
    </location>
</feature>
<feature type="region of interest" description="Disordered" evidence="2">
    <location>
        <begin position="2465"/>
        <end position="2488"/>
    </location>
</feature>
<feature type="region of interest" description="Disordered" evidence="2">
    <location>
        <begin position="2250"/>
        <end position="2422"/>
    </location>
</feature>
<feature type="region of interest" description="Disordered" evidence="2">
    <location>
        <begin position="1686"/>
        <end position="1915"/>
    </location>
</feature>
<feature type="compositionally biased region" description="Polar residues" evidence="2">
    <location>
        <begin position="1694"/>
        <end position="1708"/>
    </location>
</feature>
<organism evidence="3 4">
    <name type="scientific">Triparma laevis f. longispina</name>
    <dbReference type="NCBI Taxonomy" id="1714387"/>
    <lineage>
        <taxon>Eukaryota</taxon>
        <taxon>Sar</taxon>
        <taxon>Stramenopiles</taxon>
        <taxon>Ochrophyta</taxon>
        <taxon>Bolidophyceae</taxon>
        <taxon>Parmales</taxon>
        <taxon>Triparmaceae</taxon>
        <taxon>Triparma</taxon>
    </lineage>
</organism>
<feature type="compositionally biased region" description="Basic and acidic residues" evidence="2">
    <location>
        <begin position="3621"/>
        <end position="3639"/>
    </location>
</feature>
<feature type="compositionally biased region" description="Basic and acidic residues" evidence="2">
    <location>
        <begin position="1783"/>
        <end position="1798"/>
    </location>
</feature>
<feature type="region of interest" description="Disordered" evidence="2">
    <location>
        <begin position="3382"/>
        <end position="3504"/>
    </location>
</feature>
<feature type="compositionally biased region" description="Low complexity" evidence="2">
    <location>
        <begin position="19"/>
        <end position="33"/>
    </location>
</feature>
<feature type="region of interest" description="Disordered" evidence="2">
    <location>
        <begin position="2651"/>
        <end position="2735"/>
    </location>
</feature>
<sequence>MRRRSFDRGSDADTKRRLLLSSSYSQLPSANSSGNDVPSNQFGARQGAALKKKKPNFPQHPKRPLPQSSAIDYFNEAFQQTFPPPIVIDDSDINAASLLRDPPVVRESTTSPSRTRPPYISPPPLSLQIETRSTRSTRSTPNSQSNSESTPASEIFPFHSSTPFSRRRPSSGVNPENTLRNPEKISEELIEHDAKYLKNYKRKVKANWGCVKIQCWWRCVRHRSKMTAWKQRRSDFKGRHFRSWSVLTRADRKFKSMVQNHAFRMWRDLWQDIKYTKYASKVIFEKSINSGRLTVPSVNLFFQDDLDLLDNEEGFERIKMERTLAGIRRQILTILYKEWVSRSRFAKKRRLAACEKLQSALRKCPSYGTWAGELANTGFHMWHRWANYRVKVKAGGERPKYKLELLEWNNWVVKWETRRELKANCHKMGKQTFIKNKFRRWRHYARYLAAQSQRMESAIQHHRRAKINLILTRWCQFCKGRGKAHRRRLVYLLAWKEWAPRESRMRDLSKKTIEKVKEVRMRCIMRNWNQRVQHSLTIYAYGNSRLQKCEQPQRLSALKAAYCFLNRTAPFISVICFTKWKRYTNRVKHWRAFKFWNYHATCDHVKRMVFKSWYYVTAKNWKPIAEKLTLEPANMIHRGKGMLKRIKMGYDVSVGISDAECERLLCGDVALLPAPPIIGTTDKNGKLITSPVKVTPKKLEKINLANIVISAVNSEQVSASSSPNTAKREKQRLLQKSMQMQLIDAINICDVPKIKSLLAEGVNANAVSTDGSLRTALHLASEHMSLNFFPIVVLLLRCGASTHAFDSHGKKPIDLTINPHVAALLHQHMGRCEKRQWSSRERKRCMMLLTERSKIGTREFMQYACAEFLATKKHELEMRLVTLPIDTPKILSASQLTNQTGDQSHLDNAMEELASTSDAEMDQIVEAVMILQTTVRYHSIGHHVEKAQRALDGLIDSPDPTEIHFETVASDYKDVMERAETKLDGDGDSEDENDIGLPAGVELIGDVRFVGKKGKDNNVQRRKRCAELYCINGPQGADGAVAKERKKKGGERKVVHKFLAQLIENAEAVIEAKVEEQGVMVERDNVLLQKAFEREIRMHKKKEVVDPSKIFVTGDLMHLLEERDRVNLVGGNNNHNTATAPAKAEEDFTLTLKSDKKQTEEVSGDLQAIISISPNTLPRRQIGQDLEVDMFLANLVKAVPFRNIVEGFASKGIDGSGLGGSNLLPNGWWDRSRTYMALLEEAISLDFRLTASSVRTKELKKKSANLTEAIDVVRKSAFETGSELRELAKDRVVVDTDNGQILRSSKGAVKKWERFLRDNGAASEQAQADVKRMRRKFSSKILEEEEAAKKRADEERLRAAKAKGSPKKKDKKGKGGNKKAEKSPPPPKKKKRKEGEEEDAKTEEEMTADELGDMLKAYQGKVEELKKKAEVGANKLGLFQDKVKHAEDNIRGNAGVMVSTVKDDFSVMNQLHTAISDYKREQAKVDAEVKMKIKEGKEIATQIEDVAYTARLIAPGDAPPFEYKLSRGPSPNKVKGAGKKKGKKGAVGKEEPVAFLSWKPNEEKEEEKKEGGLKEPEVFSAEAKASSGFVAKPEPVGSGSSLVKRVEGAAAGIIPAGVASPGVTLGKSTAAPPAPAPLGIGKGLSAQEKEQMRAFALSPPVELEAEKVVVEKVVEKVEVEVEQGQQVQVEEDNYPTTPLATTPGQQQGFDGGDNESLDQGGSVAPFSPFHDDNDSIERMHPGDLVGEEQEDPMELQGVPPRVETPKKEIEEDKVVAGEAVVETTKEKKKVEEQQEPKNNRKAFIHQRQNSTLSVDSVNFASEESSSEEEQDLVGFETIEETVEPLDVGQAESRQSSRASSPVSSIPSPSQSNSPPASPIDSIPPSLPNMFEGLMGTANQSKSPTSPLSPGVDNFIAEMSPSKNAMTADDELQEMYDKALGLLFRRERVRHRKVLNEEARRKFEDEENAKEDAAKTAKWKEDKQEKEHARSTSPDGRKTPENTAIRPTLLRKRSSIRKDFDRISSTKSNRRKHRKGPGSDEQFYQAVDCHTMRKFIRKRKEKIEKVKEEAAKSTFGGTFELDEIDDLVEAEAESEGEKEDEDKILSEDYEYANINRIIRTRRKIAEEDITESLYEDDADAETWKASKSTPYINSSVLAEIPDDDLRRMTANIGVSVSMLDEKESTKKVLETLGEARKKRVNMESLRLKSNDQFMLVGSAEAELIAKAGGVYDPVPKREDLLAQLGLKEDKCGGKYGEVEGEVEGEGEDSESSGILQFSDEEGGEGGKKLEFDEGDDREEGGGSGEEGRISPNTIGTDKSPGKSPGSKGRSAKVGRLFDGEKKSFYRGKSHLEESSEEENSDDDFFAPRKSKLLASKTKSMQRSEEGEEGEGGKGDEGDDGSLESFGNGKDSAPFFSTSHLTDDQKSEAQGFTVEGLKKIQSDVDIEQVLIKKAQADAKLNEMKHYRVPTPQDGLGNHAKKGGKKPTGLFVRGTSNLSKPDIPSNEDINLAQGSNLDGMSLDTSVLELGGGEVLTVSVRGLDSAENSLSGDQWTVPDDSIFDHLDDEDDDDGESVEDIVSGILEKLSTLRGGSQVFDDETDSMVDQKKLRRSMGKMHVGTSGLKHKYAGQASVGDETTPFVDEKPFNQSKMKISGASKHFGEKQDWPESGYVRENDRESDRGSTGGWRQLPTASSLTASSMGNGGQDRRMNTASTWNTISSRPGSTSSGYGGSYGDSRPSTGQFANIKLTDSANVRIVRSQDGMEYIYKVYDERGGDLDRGQVINTPAALPTQMLFDESGQVYGEVLKFTEDGEIDGPMLKKEDPNRAQTAGEYMKRSPDKLNISGVRIVRNGNVNGMRNVVSRGDVEGRRGGGELDINVDNVMDGRPVTSPMKLPSWGNKMNVSVEDRARIWNNFEMGKMSDATSKAYQALLDDDDGMLFGEEIEEFGGDILPGDVRLVNFEEALGMDHPLRADIERLRREGPDFLFEGTGGTGGKEDEEVTEALRLAKEAGEDQERQEREGEEGENYEFEFENQSGYRFFDDAELEELDASVGGRVSPGSFSVSVKVKGGGEVKAEVKNVSPLQPLGVGGVVEEGSSLMSGGGMSGLGQGSVGSVTTGGKSQWTEVAVQDALRRLNAELATNEMSLSLTRFKDSVTRRRIEEAMVEASTLAREQLAKSGRGGVVGGSEEEKGLVLTGKVKARTAERKKRKPLMKITQFEPHLLEGGDDAESLKVSLGEGVEVEEEVEEEEVVEEKEEEEVEVEAKVEKSRVDVSGMMNVNLGARGEGDGEGEEGGEGDSVFDNMSQKRRAWNRTASAPAALGEEKVAEYKMLRQETSNSIETSLGSLEEQFVSAVDGVFGGTGGAGGDDVSVTPSFVSHDSVLDEEKKEVEEKVGEEEKVEEKTAAETTVETTVVPSEEVAEEKKEVEVEEVVGKVEEEPSNVSNVKFEDESISAAPSTPNNKEGTRSLEEHEHRPITPMLSPKPPPNYKNMPKTPDITDSLMDETPQLLDWTRPEPHPNYENMPKTPEIVDRLMDVADLANREDDDEQSLASHIWKLDGDDPEFNIEGDVDVDVGLGDGIGMEEPSDFVVMAADMSLISGTTTVEHGFDPPAAELQQQEKVAEEKDEGEKKEGGEKKGTTSVEGSRQSSRQGSRSGSRANSRPGSSTSKRISPRLGEQPSVLSSAVSESSGVSSGVSSVVSSKRSDSRGGKKKKKKGGKEKTEKSIVEDKSVEEVVTRTPLKTPAFRRETVKKVSPTKNNDWQNFSRKKELEEIDRAEKRAFYLKMKRDSSKMGSKAASALLGAGDDLDEISLDSDDEYQAIENLDLAKFAADPLDRRKEKRSRFKSLHSEGMETSYVGRRRGPSMREKVRGKSYLLKEGFPEEMRGLKRSAIGVEEEGEEEEVDVDVGLENLLMKAERGGGRREEEKKEVDLVSPEKVVLPKIK</sequence>
<feature type="compositionally biased region" description="Acidic residues" evidence="2">
    <location>
        <begin position="1396"/>
        <end position="1409"/>
    </location>
</feature>
<gene>
    <name evidence="3" type="ORF">TrLO_g13540</name>
</gene>
<feature type="region of interest" description="Disordered" evidence="2">
    <location>
        <begin position="1617"/>
        <end position="1642"/>
    </location>
</feature>
<feature type="compositionally biased region" description="Basic and acidic residues" evidence="2">
    <location>
        <begin position="3382"/>
        <end position="3405"/>
    </location>
</feature>
<keyword evidence="1" id="KW-0040">ANK repeat</keyword>
<proteinExistence type="predicted"/>
<feature type="compositionally biased region" description="Basic and acidic residues" evidence="2">
    <location>
        <begin position="1729"/>
        <end position="1741"/>
    </location>
</feature>
<dbReference type="PROSITE" id="PS50088">
    <property type="entry name" value="ANK_REPEAT"/>
    <property type="match status" value="1"/>
</dbReference>
<feature type="compositionally biased region" description="Polar residues" evidence="2">
    <location>
        <begin position="1806"/>
        <end position="1819"/>
    </location>
</feature>
<feature type="region of interest" description="Disordered" evidence="2">
    <location>
        <begin position="1345"/>
        <end position="1409"/>
    </location>
</feature>
<feature type="compositionally biased region" description="Basic and acidic residues" evidence="2">
    <location>
        <begin position="3720"/>
        <end position="3731"/>
    </location>
</feature>
<name>A0A9W7F4P3_9STRA</name>
<feature type="compositionally biased region" description="Basic and acidic residues" evidence="2">
    <location>
        <begin position="1560"/>
        <end position="1577"/>
    </location>
</feature>
<feature type="compositionally biased region" description="Basic and acidic residues" evidence="2">
    <location>
        <begin position="2334"/>
        <end position="2352"/>
    </location>
</feature>
<dbReference type="Proteomes" id="UP001165122">
    <property type="component" value="Unassembled WGS sequence"/>
</dbReference>
<feature type="compositionally biased region" description="Acidic residues" evidence="2">
    <location>
        <begin position="3240"/>
        <end position="3261"/>
    </location>
</feature>
<feature type="region of interest" description="Disordered" evidence="2">
    <location>
        <begin position="1522"/>
        <end position="1578"/>
    </location>
</feature>
<feature type="compositionally biased region" description="Basic and acidic residues" evidence="2">
    <location>
        <begin position="1763"/>
        <end position="1775"/>
    </location>
</feature>
<comment type="caution">
    <text evidence="3">The sequence shown here is derived from an EMBL/GenBank/DDBJ whole genome shotgun (WGS) entry which is preliminary data.</text>
</comment>
<evidence type="ECO:0000256" key="1">
    <source>
        <dbReference type="PROSITE-ProRule" id="PRU00023"/>
    </source>
</evidence>
<dbReference type="EMBL" id="BRXW01000027">
    <property type="protein sequence ID" value="GMI00784.1"/>
    <property type="molecule type" value="Genomic_DNA"/>
</dbReference>
<feature type="compositionally biased region" description="Acidic residues" evidence="2">
    <location>
        <begin position="2257"/>
        <end position="2269"/>
    </location>
</feature>
<feature type="compositionally biased region" description="Polar residues" evidence="2">
    <location>
        <begin position="34"/>
        <end position="43"/>
    </location>
</feature>
<dbReference type="OrthoDB" id="200997at2759"/>
<feature type="region of interest" description="Disordered" evidence="2">
    <location>
        <begin position="3603"/>
        <end position="3731"/>
    </location>
</feature>
<feature type="compositionally biased region" description="Acidic residues" evidence="2">
    <location>
        <begin position="2353"/>
        <end position="2363"/>
    </location>
</feature>
<dbReference type="InterPro" id="IPR002110">
    <property type="entry name" value="Ankyrin_rpt"/>
</dbReference>
<keyword evidence="4" id="KW-1185">Reference proteome</keyword>
<evidence type="ECO:0000256" key="2">
    <source>
        <dbReference type="SAM" id="MobiDB-lite"/>
    </source>
</evidence>
<dbReference type="InterPro" id="IPR036770">
    <property type="entry name" value="Ankyrin_rpt-contain_sf"/>
</dbReference>
<feature type="compositionally biased region" description="Basic residues" evidence="2">
    <location>
        <begin position="1359"/>
        <end position="1377"/>
    </location>
</feature>
<feature type="region of interest" description="Disordered" evidence="2">
    <location>
        <begin position="1952"/>
        <end position="2044"/>
    </location>
</feature>
<feature type="compositionally biased region" description="Basic and acidic residues" evidence="2">
    <location>
        <begin position="3464"/>
        <end position="3476"/>
    </location>
</feature>
<feature type="region of interest" description="Disordered" evidence="2">
    <location>
        <begin position="3838"/>
        <end position="3875"/>
    </location>
</feature>
<feature type="compositionally biased region" description="Low complexity" evidence="2">
    <location>
        <begin position="3645"/>
        <end position="3667"/>
    </location>
</feature>
<feature type="compositionally biased region" description="Basic and acidic residues" evidence="2">
    <location>
        <begin position="3262"/>
        <end position="3271"/>
    </location>
</feature>
<feature type="region of interest" description="Disordered" evidence="2">
    <location>
        <begin position="1"/>
        <end position="67"/>
    </location>
</feature>
<feature type="compositionally biased region" description="Basic residues" evidence="2">
    <location>
        <begin position="1536"/>
        <end position="1546"/>
    </location>
</feature>
<feature type="region of interest" description="Disordered" evidence="2">
    <location>
        <begin position="3239"/>
        <end position="3325"/>
    </location>
</feature>
<feature type="compositionally biased region" description="Basic and acidic residues" evidence="2">
    <location>
        <begin position="3422"/>
        <end position="3438"/>
    </location>
</feature>
<evidence type="ECO:0000313" key="4">
    <source>
        <dbReference type="Proteomes" id="UP001165122"/>
    </source>
</evidence>